<keyword evidence="2" id="KW-0813">Transport</keyword>
<evidence type="ECO:0000256" key="2">
    <source>
        <dbReference type="ARBA" id="ARBA00022448"/>
    </source>
</evidence>
<dbReference type="Pfam" id="PF07690">
    <property type="entry name" value="MFS_1"/>
    <property type="match status" value="1"/>
</dbReference>
<feature type="domain" description="Major facilitator superfamily (MFS) profile" evidence="10">
    <location>
        <begin position="1"/>
        <end position="172"/>
    </location>
</feature>
<dbReference type="GO" id="GO:0005886">
    <property type="term" value="C:plasma membrane"/>
    <property type="evidence" value="ECO:0007669"/>
    <property type="project" value="UniProtKB-SubCell"/>
</dbReference>
<evidence type="ECO:0000259" key="10">
    <source>
        <dbReference type="PROSITE" id="PS50850"/>
    </source>
</evidence>
<dbReference type="PANTHER" id="PTHR23513">
    <property type="entry name" value="INTEGRAL MEMBRANE EFFLUX PROTEIN-RELATED"/>
    <property type="match status" value="1"/>
</dbReference>
<feature type="transmembrane region" description="Helical" evidence="9">
    <location>
        <begin position="246"/>
        <end position="265"/>
    </location>
</feature>
<feature type="transmembrane region" description="Helical" evidence="9">
    <location>
        <begin position="205"/>
        <end position="226"/>
    </location>
</feature>
<sequence length="292" mass="30914">MGSRIATFALTIWVWEATGQATPLSLLIFFTATPPIIASLFSGIIIDRFPRKQLMLLGDIVAAASTVVILLLLLIDTPAIWHLYLAGAVSGLFGYLQWMTLSASMATIVPPQHYTRASALESAKGYGSNILAPALGGALYYVIGLTGILVLDLITFLLAMSTLSLVTVPQPQGSQSANKIDTPNQQRIWPQLTFGFRYILKYPSLLAILVFLLSANLVGNIGGAIFPAMILARSGDNTAVLATVEAASGIGGLSGAIFLSVWGGFRRRIHGLLLGSILSRLGGIVIGLGHLP</sequence>
<evidence type="ECO:0000313" key="12">
    <source>
        <dbReference type="Proteomes" id="UP000191901"/>
    </source>
</evidence>
<keyword evidence="6 9" id="KW-0472">Membrane</keyword>
<evidence type="ECO:0000256" key="3">
    <source>
        <dbReference type="ARBA" id="ARBA00022475"/>
    </source>
</evidence>
<dbReference type="InterPro" id="IPR036259">
    <property type="entry name" value="MFS_trans_sf"/>
</dbReference>
<dbReference type="GO" id="GO:0022857">
    <property type="term" value="F:transmembrane transporter activity"/>
    <property type="evidence" value="ECO:0007669"/>
    <property type="project" value="InterPro"/>
</dbReference>
<dbReference type="Proteomes" id="UP000191901">
    <property type="component" value="Chromosome"/>
</dbReference>
<keyword evidence="3" id="KW-1003">Cell membrane</keyword>
<dbReference type="CDD" id="cd06173">
    <property type="entry name" value="MFS_MefA_like"/>
    <property type="match status" value="1"/>
</dbReference>
<keyword evidence="12" id="KW-1185">Reference proteome</keyword>
<dbReference type="KEGG" id="hhg:XM38_027010"/>
<evidence type="ECO:0000256" key="7">
    <source>
        <dbReference type="ARBA" id="ARBA00038075"/>
    </source>
</evidence>
<comment type="similarity">
    <text evidence="7">Belongs to the major facilitator superfamily. Drug:H(+) antiporter-3 (DHA3) (TC 2.A.1.21) family.</text>
</comment>
<dbReference type="SUPFAM" id="SSF103473">
    <property type="entry name" value="MFS general substrate transporter"/>
    <property type="match status" value="1"/>
</dbReference>
<feature type="transmembrane region" description="Helical" evidence="9">
    <location>
        <begin position="272"/>
        <end position="291"/>
    </location>
</feature>
<protein>
    <recommendedName>
        <fullName evidence="8">Multidrug efflux pump Tap</fullName>
    </recommendedName>
</protein>
<name>A0A1Z3HNL2_9CYAN</name>
<evidence type="ECO:0000256" key="9">
    <source>
        <dbReference type="SAM" id="Phobius"/>
    </source>
</evidence>
<dbReference type="InterPro" id="IPR011701">
    <property type="entry name" value="MFS"/>
</dbReference>
<evidence type="ECO:0000256" key="5">
    <source>
        <dbReference type="ARBA" id="ARBA00022989"/>
    </source>
</evidence>
<dbReference type="AlphaFoldDB" id="A0A1Z3HNL2"/>
<dbReference type="InterPro" id="IPR020846">
    <property type="entry name" value="MFS_dom"/>
</dbReference>
<feature type="transmembrane region" description="Helical" evidence="9">
    <location>
        <begin position="81"/>
        <end position="105"/>
    </location>
</feature>
<accession>A0A1Z3HNL2</accession>
<gene>
    <name evidence="11" type="primary">yfiS_2</name>
    <name evidence="11" type="ORF">XM38_027010</name>
</gene>
<proteinExistence type="inferred from homology"/>
<evidence type="ECO:0000313" key="11">
    <source>
        <dbReference type="EMBL" id="ASC71747.1"/>
    </source>
</evidence>
<evidence type="ECO:0000256" key="1">
    <source>
        <dbReference type="ARBA" id="ARBA00004651"/>
    </source>
</evidence>
<dbReference type="EMBL" id="CP021983">
    <property type="protein sequence ID" value="ASC71747.1"/>
    <property type="molecule type" value="Genomic_DNA"/>
</dbReference>
<evidence type="ECO:0000256" key="8">
    <source>
        <dbReference type="ARBA" id="ARBA00040914"/>
    </source>
</evidence>
<keyword evidence="4 9" id="KW-0812">Transmembrane</keyword>
<dbReference type="Gene3D" id="1.20.1250.20">
    <property type="entry name" value="MFS general substrate transporter like domains"/>
    <property type="match status" value="1"/>
</dbReference>
<evidence type="ECO:0000256" key="4">
    <source>
        <dbReference type="ARBA" id="ARBA00022692"/>
    </source>
</evidence>
<comment type="subcellular location">
    <subcellularLocation>
        <location evidence="1">Cell membrane</location>
        <topology evidence="1">Multi-pass membrane protein</topology>
    </subcellularLocation>
</comment>
<feature type="transmembrane region" description="Helical" evidence="9">
    <location>
        <begin position="29"/>
        <end position="47"/>
    </location>
</feature>
<reference evidence="11 12" key="1">
    <citation type="journal article" date="2016" name="Biochim. Biophys. Acta">
        <title>Characterization of red-shifted phycobilisomes isolated from the chlorophyll f-containing cyanobacterium Halomicronema hongdechloris.</title>
        <authorList>
            <person name="Li Y."/>
            <person name="Lin Y."/>
            <person name="Garvey C.J."/>
            <person name="Birch D."/>
            <person name="Corkery R.W."/>
            <person name="Loughlin P.C."/>
            <person name="Scheer H."/>
            <person name="Willows R.D."/>
            <person name="Chen M."/>
        </authorList>
    </citation>
    <scope>NUCLEOTIDE SEQUENCE [LARGE SCALE GENOMIC DNA]</scope>
    <source>
        <strain evidence="11 12">C2206</strain>
    </source>
</reference>
<organism evidence="11 12">
    <name type="scientific">Halomicronema hongdechloris C2206</name>
    <dbReference type="NCBI Taxonomy" id="1641165"/>
    <lineage>
        <taxon>Bacteria</taxon>
        <taxon>Bacillati</taxon>
        <taxon>Cyanobacteriota</taxon>
        <taxon>Cyanophyceae</taxon>
        <taxon>Nodosilineales</taxon>
        <taxon>Nodosilineaceae</taxon>
        <taxon>Halomicronema</taxon>
    </lineage>
</organism>
<dbReference type="PROSITE" id="PS50850">
    <property type="entry name" value="MFS"/>
    <property type="match status" value="1"/>
</dbReference>
<dbReference type="PANTHER" id="PTHR23513:SF9">
    <property type="entry name" value="ENTEROBACTIN EXPORTER ENTS"/>
    <property type="match status" value="1"/>
</dbReference>
<keyword evidence="5 9" id="KW-1133">Transmembrane helix</keyword>
<feature type="transmembrane region" description="Helical" evidence="9">
    <location>
        <begin position="54"/>
        <end position="75"/>
    </location>
</feature>
<evidence type="ECO:0000256" key="6">
    <source>
        <dbReference type="ARBA" id="ARBA00023136"/>
    </source>
</evidence>